<dbReference type="PATRIC" id="fig|1705565.3.peg.1903"/>
<dbReference type="Gene3D" id="1.10.1900.10">
    <property type="entry name" value="c-terminal domain of poly(a) binding protein"/>
    <property type="match status" value="1"/>
</dbReference>
<dbReference type="EMBL" id="LIUT01000001">
    <property type="protein sequence ID" value="KOR87752.1"/>
    <property type="molecule type" value="Genomic_DNA"/>
</dbReference>
<dbReference type="OrthoDB" id="1655249at2"/>
<keyword evidence="3" id="KW-1185">Reference proteome</keyword>
<sequence length="220" mass="25107">MNIRQMIKENNRLQDAMTPDNLSYYQDMVVYIRSSAVQERQCEELLLEMARRLLDAQDKGKDAKDVFGNDLESYCKEQIERLPKRKGLSALQYHLMIPWIALTWFFFVQAIVGFVTMWAGGPVERMTQVRISTLILIAGGAYVLIHVLMKWMKSDAFKPEAAQRKISARNIGVYVAITVLILVAGVWLGRHLPVLVIAPWVSLFIFLIGLTGTKLLFSTK</sequence>
<dbReference type="Pfam" id="PF06570">
    <property type="entry name" value="DUF1129"/>
    <property type="match status" value="1"/>
</dbReference>
<evidence type="ECO:0000256" key="1">
    <source>
        <dbReference type="SAM" id="Phobius"/>
    </source>
</evidence>
<dbReference type="PANTHER" id="PTHR41307">
    <property type="entry name" value="MEMBRANE PROTEIN-RELATED"/>
    <property type="match status" value="1"/>
</dbReference>
<gene>
    <name evidence="2" type="ORF">AM231_00415</name>
</gene>
<dbReference type="InterPro" id="IPR009214">
    <property type="entry name" value="DUF1129"/>
</dbReference>
<evidence type="ECO:0008006" key="4">
    <source>
        <dbReference type="Google" id="ProtNLM"/>
    </source>
</evidence>
<protein>
    <recommendedName>
        <fullName evidence="4">DUF1129 domain-containing protein</fullName>
    </recommendedName>
</protein>
<evidence type="ECO:0000313" key="2">
    <source>
        <dbReference type="EMBL" id="KOR87752.1"/>
    </source>
</evidence>
<keyword evidence="1" id="KW-0812">Transmembrane</keyword>
<dbReference type="SUPFAM" id="SSF158560">
    <property type="entry name" value="BH3980-like"/>
    <property type="match status" value="1"/>
</dbReference>
<name>A0A0M1P028_9BACL</name>
<dbReference type="RefSeq" id="WP_054400822.1">
    <property type="nucleotide sequence ID" value="NZ_LIUT01000001.1"/>
</dbReference>
<organism evidence="2 3">
    <name type="scientific">Paenibacillus solani</name>
    <dbReference type="NCBI Taxonomy" id="1705565"/>
    <lineage>
        <taxon>Bacteria</taxon>
        <taxon>Bacillati</taxon>
        <taxon>Bacillota</taxon>
        <taxon>Bacilli</taxon>
        <taxon>Bacillales</taxon>
        <taxon>Paenibacillaceae</taxon>
        <taxon>Paenibacillus</taxon>
    </lineage>
</organism>
<accession>A0A0M1P028</accession>
<dbReference type="PANTHER" id="PTHR41307:SF1">
    <property type="entry name" value="MEMBRANE PROTEIN"/>
    <property type="match status" value="1"/>
</dbReference>
<feature type="transmembrane region" description="Helical" evidence="1">
    <location>
        <begin position="131"/>
        <end position="149"/>
    </location>
</feature>
<feature type="transmembrane region" description="Helical" evidence="1">
    <location>
        <begin position="194"/>
        <end position="217"/>
    </location>
</feature>
<comment type="caution">
    <text evidence="2">The sequence shown here is derived from an EMBL/GenBank/DDBJ whole genome shotgun (WGS) entry which is preliminary data.</text>
</comment>
<feature type="transmembrane region" description="Helical" evidence="1">
    <location>
        <begin position="95"/>
        <end position="119"/>
    </location>
</feature>
<proteinExistence type="predicted"/>
<keyword evidence="1" id="KW-1133">Transmembrane helix</keyword>
<dbReference type="AlphaFoldDB" id="A0A0M1P028"/>
<keyword evidence="1" id="KW-0472">Membrane</keyword>
<dbReference type="Proteomes" id="UP000036932">
    <property type="component" value="Unassembled WGS sequence"/>
</dbReference>
<feature type="transmembrane region" description="Helical" evidence="1">
    <location>
        <begin position="170"/>
        <end position="188"/>
    </location>
</feature>
<evidence type="ECO:0000313" key="3">
    <source>
        <dbReference type="Proteomes" id="UP000036932"/>
    </source>
</evidence>
<reference evidence="3" key="1">
    <citation type="submission" date="2015-08" db="EMBL/GenBank/DDBJ databases">
        <title>Genome sequencing project for genomic taxonomy and phylogenomics of Bacillus-like bacteria.</title>
        <authorList>
            <person name="Liu B."/>
            <person name="Wang J."/>
            <person name="Zhu Y."/>
            <person name="Liu G."/>
            <person name="Chen Q."/>
            <person name="Chen Z."/>
            <person name="Lan J."/>
            <person name="Che J."/>
            <person name="Ge C."/>
            <person name="Shi H."/>
            <person name="Pan Z."/>
            <person name="Liu X."/>
        </authorList>
    </citation>
    <scope>NUCLEOTIDE SEQUENCE [LARGE SCALE GENOMIC DNA]</scope>
    <source>
        <strain evidence="3">FJAT-22460</strain>
    </source>
</reference>